<proteinExistence type="predicted"/>
<accession>A0A5E7N9L7</accession>
<dbReference type="OrthoDB" id="6595001at2"/>
<sequence length="114" mass="12319">MKLIVGALAVALLAGCVSPSDLRGNTPTVGAVTKKTPKQYALCVFPRWQDARSDSVMSETEDGYRLVVGSIQLTDELLEIRNTPTGSSVSFYQRVAWMPGVGRTEIESAVKNCL</sequence>
<gene>
    <name evidence="1" type="ORF">PS880_04450</name>
</gene>
<protein>
    <recommendedName>
        <fullName evidence="3">Lipoprotein</fullName>
    </recommendedName>
</protein>
<dbReference type="EMBL" id="CABVIH010000024">
    <property type="protein sequence ID" value="VVP33230.1"/>
    <property type="molecule type" value="Genomic_DNA"/>
</dbReference>
<evidence type="ECO:0000313" key="2">
    <source>
        <dbReference type="Proteomes" id="UP000375525"/>
    </source>
</evidence>
<dbReference type="PROSITE" id="PS51257">
    <property type="entry name" value="PROKAR_LIPOPROTEIN"/>
    <property type="match status" value="1"/>
</dbReference>
<dbReference type="RefSeq" id="WP_150781499.1">
    <property type="nucleotide sequence ID" value="NZ_CABVIH010000024.1"/>
</dbReference>
<organism evidence="1 2">
    <name type="scientific">Pseudomonas fluorescens</name>
    <dbReference type="NCBI Taxonomy" id="294"/>
    <lineage>
        <taxon>Bacteria</taxon>
        <taxon>Pseudomonadati</taxon>
        <taxon>Pseudomonadota</taxon>
        <taxon>Gammaproteobacteria</taxon>
        <taxon>Pseudomonadales</taxon>
        <taxon>Pseudomonadaceae</taxon>
        <taxon>Pseudomonas</taxon>
    </lineage>
</organism>
<reference evidence="1 2" key="1">
    <citation type="submission" date="2019-09" db="EMBL/GenBank/DDBJ databases">
        <authorList>
            <person name="Chandra G."/>
            <person name="Truman W A."/>
        </authorList>
    </citation>
    <scope>NUCLEOTIDE SEQUENCE [LARGE SCALE GENOMIC DNA]</scope>
    <source>
        <strain evidence="1">PS880</strain>
    </source>
</reference>
<dbReference type="Proteomes" id="UP000375525">
    <property type="component" value="Unassembled WGS sequence"/>
</dbReference>
<evidence type="ECO:0008006" key="3">
    <source>
        <dbReference type="Google" id="ProtNLM"/>
    </source>
</evidence>
<name>A0A5E7N9L7_PSEFL</name>
<dbReference type="AlphaFoldDB" id="A0A5E7N9L7"/>
<evidence type="ECO:0000313" key="1">
    <source>
        <dbReference type="EMBL" id="VVP33230.1"/>
    </source>
</evidence>